<sequence length="192" mass="21440">MASSQVTSPKLSILFFFISTLFMVSTFAAAHQFQLGWSKPFGNDDTESYDDWAERNRFHVGDTIYFKYENDSVLVVDRDDFRHCNVTNPISQLNDGNSVFRFDRYGFFYFISGEPGHCKSGQRVIIRVMVHPEIVEAPNIAPTPQGSRGGGEEGGGDWGGHAVTPNSTVRLPVASYFMTALGGVMVILYLFM</sequence>
<dbReference type="GO" id="GO:0005886">
    <property type="term" value="C:plasma membrane"/>
    <property type="evidence" value="ECO:0007669"/>
    <property type="project" value="TreeGrafter"/>
</dbReference>
<dbReference type="PANTHER" id="PTHR33021">
    <property type="entry name" value="BLUE COPPER PROTEIN"/>
    <property type="match status" value="1"/>
</dbReference>
<evidence type="ECO:0000256" key="4">
    <source>
        <dbReference type="ARBA" id="ARBA00023136"/>
    </source>
</evidence>
<evidence type="ECO:0000256" key="9">
    <source>
        <dbReference type="ARBA" id="ARBA00037868"/>
    </source>
</evidence>
<dbReference type="AlphaFoldDB" id="A0A7J6VSI5"/>
<evidence type="ECO:0000256" key="7">
    <source>
        <dbReference type="ARBA" id="ARBA00023288"/>
    </source>
</evidence>
<evidence type="ECO:0000256" key="3">
    <source>
        <dbReference type="ARBA" id="ARBA00022729"/>
    </source>
</evidence>
<comment type="similarity">
    <text evidence="8">Belongs to the early nodulin-like (ENODL) family.</text>
</comment>
<keyword evidence="15" id="KW-1185">Reference proteome</keyword>
<dbReference type="GO" id="GO:0009055">
    <property type="term" value="F:electron transfer activity"/>
    <property type="evidence" value="ECO:0007669"/>
    <property type="project" value="InterPro"/>
</dbReference>
<evidence type="ECO:0000313" key="15">
    <source>
        <dbReference type="Proteomes" id="UP000554482"/>
    </source>
</evidence>
<dbReference type="InterPro" id="IPR041846">
    <property type="entry name" value="ENL_dom"/>
</dbReference>
<keyword evidence="6" id="KW-0325">Glycoprotein</keyword>
<dbReference type="InterPro" id="IPR003245">
    <property type="entry name" value="Phytocyanin_dom"/>
</dbReference>
<dbReference type="InterPro" id="IPR039391">
    <property type="entry name" value="Phytocyanin-like"/>
</dbReference>
<keyword evidence="11" id="KW-0812">Transmembrane</keyword>
<feature type="chain" id="PRO_5029476500" evidence="12">
    <location>
        <begin position="31"/>
        <end position="192"/>
    </location>
</feature>
<dbReference type="FunFam" id="2.60.40.420:FF:000010">
    <property type="entry name" value="Early nodulin-like protein 1"/>
    <property type="match status" value="1"/>
</dbReference>
<feature type="region of interest" description="Disordered" evidence="10">
    <location>
        <begin position="139"/>
        <end position="161"/>
    </location>
</feature>
<keyword evidence="7" id="KW-0449">Lipoprotein</keyword>
<evidence type="ECO:0000259" key="13">
    <source>
        <dbReference type="PROSITE" id="PS51485"/>
    </source>
</evidence>
<evidence type="ECO:0000256" key="10">
    <source>
        <dbReference type="SAM" id="MobiDB-lite"/>
    </source>
</evidence>
<evidence type="ECO:0000256" key="12">
    <source>
        <dbReference type="SAM" id="SignalP"/>
    </source>
</evidence>
<evidence type="ECO:0000256" key="8">
    <source>
        <dbReference type="ARBA" id="ARBA00035011"/>
    </source>
</evidence>
<evidence type="ECO:0000256" key="11">
    <source>
        <dbReference type="SAM" id="Phobius"/>
    </source>
</evidence>
<dbReference type="GO" id="GO:0012505">
    <property type="term" value="C:endomembrane system"/>
    <property type="evidence" value="ECO:0007669"/>
    <property type="project" value="UniProtKB-SubCell"/>
</dbReference>
<dbReference type="CDD" id="cd11019">
    <property type="entry name" value="OsENODL1_like"/>
    <property type="match status" value="1"/>
</dbReference>
<evidence type="ECO:0000256" key="1">
    <source>
        <dbReference type="ARBA" id="ARBA00004589"/>
    </source>
</evidence>
<proteinExistence type="inferred from homology"/>
<keyword evidence="3 12" id="KW-0732">Signal</keyword>
<dbReference type="SUPFAM" id="SSF49503">
    <property type="entry name" value="Cupredoxins"/>
    <property type="match status" value="1"/>
</dbReference>
<evidence type="ECO:0000313" key="14">
    <source>
        <dbReference type="EMBL" id="KAF5188064.1"/>
    </source>
</evidence>
<keyword evidence="5" id="KW-1015">Disulfide bond</keyword>
<accession>A0A7J6VSI5</accession>
<evidence type="ECO:0000256" key="5">
    <source>
        <dbReference type="ARBA" id="ARBA00023157"/>
    </source>
</evidence>
<organism evidence="14 15">
    <name type="scientific">Thalictrum thalictroides</name>
    <name type="common">Rue-anemone</name>
    <name type="synonym">Anemone thalictroides</name>
    <dbReference type="NCBI Taxonomy" id="46969"/>
    <lineage>
        <taxon>Eukaryota</taxon>
        <taxon>Viridiplantae</taxon>
        <taxon>Streptophyta</taxon>
        <taxon>Embryophyta</taxon>
        <taxon>Tracheophyta</taxon>
        <taxon>Spermatophyta</taxon>
        <taxon>Magnoliopsida</taxon>
        <taxon>Ranunculales</taxon>
        <taxon>Ranunculaceae</taxon>
        <taxon>Thalictroideae</taxon>
        <taxon>Thalictrum</taxon>
    </lineage>
</organism>
<keyword evidence="2" id="KW-0336">GPI-anchor</keyword>
<evidence type="ECO:0000256" key="6">
    <source>
        <dbReference type="ARBA" id="ARBA00023180"/>
    </source>
</evidence>
<dbReference type="GO" id="GO:0098552">
    <property type="term" value="C:side of membrane"/>
    <property type="evidence" value="ECO:0007669"/>
    <property type="project" value="UniProtKB-KW"/>
</dbReference>
<feature type="compositionally biased region" description="Gly residues" evidence="10">
    <location>
        <begin position="147"/>
        <end position="159"/>
    </location>
</feature>
<evidence type="ECO:0000256" key="2">
    <source>
        <dbReference type="ARBA" id="ARBA00022622"/>
    </source>
</evidence>
<dbReference type="PANTHER" id="PTHR33021:SF14">
    <property type="entry name" value="OS01G0272700 PROTEIN"/>
    <property type="match status" value="1"/>
</dbReference>
<keyword evidence="4 11" id="KW-0472">Membrane</keyword>
<dbReference type="PROSITE" id="PS51485">
    <property type="entry name" value="PHYTOCYANIN"/>
    <property type="match status" value="1"/>
</dbReference>
<protein>
    <submittedName>
        <fullName evidence="14">Early nodulin-like protein</fullName>
    </submittedName>
</protein>
<dbReference type="Pfam" id="PF02298">
    <property type="entry name" value="Cu_bind_like"/>
    <property type="match status" value="1"/>
</dbReference>
<reference evidence="14 15" key="1">
    <citation type="submission" date="2020-06" db="EMBL/GenBank/DDBJ databases">
        <title>Transcriptomic and genomic resources for Thalictrum thalictroides and T. hernandezii: Facilitating candidate gene discovery in an emerging model plant lineage.</title>
        <authorList>
            <person name="Arias T."/>
            <person name="Riano-Pachon D.M."/>
            <person name="Di Stilio V.S."/>
        </authorList>
    </citation>
    <scope>NUCLEOTIDE SEQUENCE [LARGE SCALE GENOMIC DNA]</scope>
    <source>
        <strain evidence="15">cv. WT478/WT964</strain>
        <tissue evidence="14">Leaves</tissue>
    </source>
</reference>
<gene>
    <name evidence="14" type="ORF">FRX31_022351</name>
</gene>
<comment type="caution">
    <text evidence="14">The sequence shown here is derived from an EMBL/GenBank/DDBJ whole genome shotgun (WGS) entry which is preliminary data.</text>
</comment>
<dbReference type="InterPro" id="IPR008972">
    <property type="entry name" value="Cupredoxin"/>
</dbReference>
<dbReference type="Proteomes" id="UP000554482">
    <property type="component" value="Unassembled WGS sequence"/>
</dbReference>
<keyword evidence="11" id="KW-1133">Transmembrane helix</keyword>
<dbReference type="OrthoDB" id="959565at2759"/>
<dbReference type="EMBL" id="JABWDY010027238">
    <property type="protein sequence ID" value="KAF5188064.1"/>
    <property type="molecule type" value="Genomic_DNA"/>
</dbReference>
<feature type="transmembrane region" description="Helical" evidence="11">
    <location>
        <begin position="173"/>
        <end position="191"/>
    </location>
</feature>
<dbReference type="Gene3D" id="2.60.40.420">
    <property type="entry name" value="Cupredoxins - blue copper proteins"/>
    <property type="match status" value="1"/>
</dbReference>
<feature type="domain" description="Phytocyanin" evidence="13">
    <location>
        <begin position="31"/>
        <end position="130"/>
    </location>
</feature>
<name>A0A7J6VSI5_THATH</name>
<comment type="subcellular location">
    <subcellularLocation>
        <location evidence="9">Endomembrane system</location>
        <topology evidence="9">Lipid-anchor</topology>
    </subcellularLocation>
    <subcellularLocation>
        <location evidence="1">Membrane</location>
        <topology evidence="1">Lipid-anchor</topology>
        <topology evidence="1">GPI-anchor</topology>
    </subcellularLocation>
</comment>
<feature type="signal peptide" evidence="12">
    <location>
        <begin position="1"/>
        <end position="30"/>
    </location>
</feature>